<evidence type="ECO:0000313" key="2">
    <source>
        <dbReference type="Proteomes" id="UP001152561"/>
    </source>
</evidence>
<dbReference type="AlphaFoldDB" id="A0A9Q1QYD9"/>
<dbReference type="OrthoDB" id="10497266at2759"/>
<dbReference type="EMBL" id="JAJAGQ010000022">
    <property type="protein sequence ID" value="KAJ8529947.1"/>
    <property type="molecule type" value="Genomic_DNA"/>
</dbReference>
<proteinExistence type="predicted"/>
<comment type="caution">
    <text evidence="1">The sequence shown here is derived from an EMBL/GenBank/DDBJ whole genome shotgun (WGS) entry which is preliminary data.</text>
</comment>
<evidence type="ECO:0000313" key="1">
    <source>
        <dbReference type="EMBL" id="KAJ8529947.1"/>
    </source>
</evidence>
<protein>
    <submittedName>
        <fullName evidence="1">Uncharacterized protein</fullName>
    </submittedName>
</protein>
<organism evidence="1 2">
    <name type="scientific">Anisodus acutangulus</name>
    <dbReference type="NCBI Taxonomy" id="402998"/>
    <lineage>
        <taxon>Eukaryota</taxon>
        <taxon>Viridiplantae</taxon>
        <taxon>Streptophyta</taxon>
        <taxon>Embryophyta</taxon>
        <taxon>Tracheophyta</taxon>
        <taxon>Spermatophyta</taxon>
        <taxon>Magnoliopsida</taxon>
        <taxon>eudicotyledons</taxon>
        <taxon>Gunneridae</taxon>
        <taxon>Pentapetalae</taxon>
        <taxon>asterids</taxon>
        <taxon>lamiids</taxon>
        <taxon>Solanales</taxon>
        <taxon>Solanaceae</taxon>
        <taxon>Solanoideae</taxon>
        <taxon>Hyoscyameae</taxon>
        <taxon>Anisodus</taxon>
    </lineage>
</organism>
<sequence length="117" mass="12762">MFLDEGLASEIGSIEDKDSVGAGAKRNSNFILAVQDLFSSTLGTEGISSELDEKFIRWPKSPVSSALCRMCIKQLHLLLSNEPHVVSSGVEANDLGAYFMRFLTKKWNIASIHCSGP</sequence>
<keyword evidence="2" id="KW-1185">Reference proteome</keyword>
<gene>
    <name evidence="1" type="ORF">K7X08_036782</name>
</gene>
<accession>A0A9Q1QYD9</accession>
<name>A0A9Q1QYD9_9SOLA</name>
<dbReference type="Proteomes" id="UP001152561">
    <property type="component" value="Unassembled WGS sequence"/>
</dbReference>
<reference evidence="2" key="1">
    <citation type="journal article" date="2023" name="Proc. Natl. Acad. Sci. U.S.A.">
        <title>Genomic and structural basis for evolution of tropane alkaloid biosynthesis.</title>
        <authorList>
            <person name="Wanga Y.-J."/>
            <person name="Taina T."/>
            <person name="Yua J.-Y."/>
            <person name="Lia J."/>
            <person name="Xua B."/>
            <person name="Chenc J."/>
            <person name="D'Auriad J.C."/>
            <person name="Huanga J.-P."/>
            <person name="Huanga S.-X."/>
        </authorList>
    </citation>
    <scope>NUCLEOTIDE SEQUENCE [LARGE SCALE GENOMIC DNA]</scope>
    <source>
        <strain evidence="2">cv. KIB-2019</strain>
    </source>
</reference>